<dbReference type="Proteomes" id="UP000027647">
    <property type="component" value="Unassembled WGS sequence"/>
</dbReference>
<accession>A0A074M773</accession>
<dbReference type="AlphaFoldDB" id="A0A074M773"/>
<evidence type="ECO:0008006" key="3">
    <source>
        <dbReference type="Google" id="ProtNLM"/>
    </source>
</evidence>
<dbReference type="GO" id="GO:0044780">
    <property type="term" value="P:bacterial-type flagellum assembly"/>
    <property type="evidence" value="ECO:0007669"/>
    <property type="project" value="InterPro"/>
</dbReference>
<keyword evidence="2" id="KW-1185">Reference proteome</keyword>
<dbReference type="OrthoDB" id="7355300at2"/>
<evidence type="ECO:0000313" key="1">
    <source>
        <dbReference type="EMBL" id="KEO89244.1"/>
    </source>
</evidence>
<dbReference type="Gene3D" id="1.20.120.340">
    <property type="entry name" value="Flagellar protein FliS"/>
    <property type="match status" value="1"/>
</dbReference>
<gene>
    <name evidence="1" type="ORF">EH31_14550</name>
</gene>
<reference evidence="1 2" key="1">
    <citation type="submission" date="2014-04" db="EMBL/GenBank/DDBJ databases">
        <title>A comprehensive comparison of genomes of Erythrobacter spp. strains.</title>
        <authorList>
            <person name="Zheng Q."/>
        </authorList>
    </citation>
    <scope>NUCLEOTIDE SEQUENCE [LARGE SCALE GENOMIC DNA]</scope>
    <source>
        <strain evidence="1 2">DSM 6997</strain>
    </source>
</reference>
<protein>
    <recommendedName>
        <fullName evidence="3">Flagellin</fullName>
    </recommendedName>
</protein>
<comment type="caution">
    <text evidence="1">The sequence shown here is derived from an EMBL/GenBank/DDBJ whole genome shotgun (WGS) entry which is preliminary data.</text>
</comment>
<dbReference type="STRING" id="1044.EH31_14550"/>
<dbReference type="SUPFAM" id="SSF101116">
    <property type="entry name" value="Flagellar export chaperone FliS"/>
    <property type="match status" value="1"/>
</dbReference>
<dbReference type="RefSeq" id="WP_034961155.1">
    <property type="nucleotide sequence ID" value="NZ_JMIW01000006.1"/>
</dbReference>
<proteinExistence type="predicted"/>
<sequence>MMPLSQEAASAYRRVDLDARIEASSGEELTRICLEKAVDALGQALAAIEQRPGLVPQEPLSRAHGVVLWLARSVSADNPLSGPLTQFYGGIAATIARNLTRSSPLDLARARGDLKDLLDAARAG</sequence>
<organism evidence="1 2">
    <name type="scientific">Erythrobacter longus</name>
    <dbReference type="NCBI Taxonomy" id="1044"/>
    <lineage>
        <taxon>Bacteria</taxon>
        <taxon>Pseudomonadati</taxon>
        <taxon>Pseudomonadota</taxon>
        <taxon>Alphaproteobacteria</taxon>
        <taxon>Sphingomonadales</taxon>
        <taxon>Erythrobacteraceae</taxon>
        <taxon>Erythrobacter/Porphyrobacter group</taxon>
        <taxon>Erythrobacter</taxon>
    </lineage>
</organism>
<evidence type="ECO:0000313" key="2">
    <source>
        <dbReference type="Proteomes" id="UP000027647"/>
    </source>
</evidence>
<dbReference type="eggNOG" id="COG1516">
    <property type="taxonomic scope" value="Bacteria"/>
</dbReference>
<dbReference type="InterPro" id="IPR036584">
    <property type="entry name" value="FliS_sf"/>
</dbReference>
<dbReference type="EMBL" id="JMIW01000006">
    <property type="protein sequence ID" value="KEO89244.1"/>
    <property type="molecule type" value="Genomic_DNA"/>
</dbReference>
<name>A0A074M773_ERYLO</name>